<organism evidence="1 2">
    <name type="scientific">Protea cynaroides</name>
    <dbReference type="NCBI Taxonomy" id="273540"/>
    <lineage>
        <taxon>Eukaryota</taxon>
        <taxon>Viridiplantae</taxon>
        <taxon>Streptophyta</taxon>
        <taxon>Embryophyta</taxon>
        <taxon>Tracheophyta</taxon>
        <taxon>Spermatophyta</taxon>
        <taxon>Magnoliopsida</taxon>
        <taxon>Proteales</taxon>
        <taxon>Proteaceae</taxon>
        <taxon>Protea</taxon>
    </lineage>
</organism>
<evidence type="ECO:0000313" key="2">
    <source>
        <dbReference type="Proteomes" id="UP001141806"/>
    </source>
</evidence>
<dbReference type="AlphaFoldDB" id="A0A9Q0JZW3"/>
<sequence length="109" mass="12028">MACLSCSIEMEPMTLNQGQLNNAREAAVDIVTKLEPEKASDVFIEGLTPVVPINTREEMLKKRDQHHPTVDSKESALVIKRSGECTCSSITIDESPEMAKLREPLSAPF</sequence>
<dbReference type="OrthoDB" id="1719804at2759"/>
<dbReference type="EMBL" id="JAMYWD010000010">
    <property type="protein sequence ID" value="KAJ4958051.1"/>
    <property type="molecule type" value="Genomic_DNA"/>
</dbReference>
<protein>
    <submittedName>
        <fullName evidence="1">Uncharacterized protein</fullName>
    </submittedName>
</protein>
<reference evidence="1" key="1">
    <citation type="journal article" date="2023" name="Plant J.">
        <title>The genome of the king protea, Protea cynaroides.</title>
        <authorList>
            <person name="Chang J."/>
            <person name="Duong T.A."/>
            <person name="Schoeman C."/>
            <person name="Ma X."/>
            <person name="Roodt D."/>
            <person name="Barker N."/>
            <person name="Li Z."/>
            <person name="Van de Peer Y."/>
            <person name="Mizrachi E."/>
        </authorList>
    </citation>
    <scope>NUCLEOTIDE SEQUENCE</scope>
    <source>
        <tissue evidence="1">Young leaves</tissue>
    </source>
</reference>
<dbReference type="PANTHER" id="PTHR34808:SF5">
    <property type="entry name" value="SMP DOMAIN-CONTAINING PROTEIN"/>
    <property type="match status" value="1"/>
</dbReference>
<proteinExistence type="predicted"/>
<evidence type="ECO:0000313" key="1">
    <source>
        <dbReference type="EMBL" id="KAJ4958051.1"/>
    </source>
</evidence>
<keyword evidence="2" id="KW-1185">Reference proteome</keyword>
<name>A0A9Q0JZW3_9MAGN</name>
<dbReference type="Proteomes" id="UP001141806">
    <property type="component" value="Unassembled WGS sequence"/>
</dbReference>
<comment type="caution">
    <text evidence="1">The sequence shown here is derived from an EMBL/GenBank/DDBJ whole genome shotgun (WGS) entry which is preliminary data.</text>
</comment>
<dbReference type="PANTHER" id="PTHR34808">
    <property type="entry name" value="EXPRESSED PROTEIN"/>
    <property type="match status" value="1"/>
</dbReference>
<accession>A0A9Q0JZW3</accession>
<gene>
    <name evidence="1" type="ORF">NE237_025162</name>
</gene>